<keyword evidence="4" id="KW-1185">Reference proteome</keyword>
<dbReference type="InterPro" id="IPR028098">
    <property type="entry name" value="Glyco_trans_4-like_N"/>
</dbReference>
<gene>
    <name evidence="3" type="ORF">DIC75_02585</name>
</gene>
<dbReference type="SUPFAM" id="SSF53756">
    <property type="entry name" value="UDP-Glycosyltransferase/glycogen phosphorylase"/>
    <property type="match status" value="1"/>
</dbReference>
<proteinExistence type="predicted"/>
<reference evidence="3 4" key="1">
    <citation type="submission" date="2018-05" db="EMBL/GenBank/DDBJ databases">
        <title>Isolation and characterization of genus Methanoculleus species and their viruses from deep sea marine sediment offshore southwestern Taiwan.</title>
        <authorList>
            <person name="Wei W.-H."/>
            <person name="Chen W.-C."/>
            <person name="Lai M.-C."/>
            <person name="Chen S.-C."/>
        </authorList>
    </citation>
    <scope>NUCLEOTIDE SEQUENCE [LARGE SCALE GENOMIC DNA]</scope>
    <source>
        <strain evidence="3 4">CWC-02</strain>
    </source>
</reference>
<evidence type="ECO:0000259" key="2">
    <source>
        <dbReference type="Pfam" id="PF13439"/>
    </source>
</evidence>
<evidence type="ECO:0000313" key="4">
    <source>
        <dbReference type="Proteomes" id="UP001523230"/>
    </source>
</evidence>
<evidence type="ECO:0000313" key="3">
    <source>
        <dbReference type="EMBL" id="MCM2465216.1"/>
    </source>
</evidence>
<comment type="caution">
    <text evidence="3">The sequence shown here is derived from an EMBL/GenBank/DDBJ whole genome shotgun (WGS) entry which is preliminary data.</text>
</comment>
<dbReference type="AlphaFoldDB" id="A0ABD4TDS3"/>
<dbReference type="RefSeq" id="WP_250986455.1">
    <property type="nucleotide sequence ID" value="NZ_QFDM01000001.1"/>
</dbReference>
<dbReference type="PANTHER" id="PTHR12526:SF584">
    <property type="entry name" value="GLYCOSYLTRANSFERASE"/>
    <property type="match status" value="1"/>
</dbReference>
<protein>
    <submittedName>
        <fullName evidence="3">Glycosyltransferase family 4 protein</fullName>
    </submittedName>
</protein>
<feature type="domain" description="Glycosyltransferase subfamily 4-like N-terminal" evidence="2">
    <location>
        <begin position="13"/>
        <end position="179"/>
    </location>
</feature>
<dbReference type="Gene3D" id="3.40.50.2000">
    <property type="entry name" value="Glycogen Phosphorylase B"/>
    <property type="match status" value="2"/>
</dbReference>
<dbReference type="EMBL" id="QFDM01000001">
    <property type="protein sequence ID" value="MCM2465216.1"/>
    <property type="molecule type" value="Genomic_DNA"/>
</dbReference>
<organism evidence="3 4">
    <name type="scientific">Methanoculleus oceani</name>
    <dbReference type="NCBI Taxonomy" id="2184756"/>
    <lineage>
        <taxon>Archaea</taxon>
        <taxon>Methanobacteriati</taxon>
        <taxon>Methanobacteriota</taxon>
        <taxon>Stenosarchaea group</taxon>
        <taxon>Methanomicrobia</taxon>
        <taxon>Methanomicrobiales</taxon>
        <taxon>Methanomicrobiaceae</taxon>
        <taxon>Methanoculleus</taxon>
    </lineage>
</organism>
<feature type="domain" description="Glycosyl transferase family 1" evidence="1">
    <location>
        <begin position="189"/>
        <end position="329"/>
    </location>
</feature>
<dbReference type="Pfam" id="PF13439">
    <property type="entry name" value="Glyco_transf_4"/>
    <property type="match status" value="1"/>
</dbReference>
<dbReference type="Pfam" id="PF00534">
    <property type="entry name" value="Glycos_transf_1"/>
    <property type="match status" value="1"/>
</dbReference>
<evidence type="ECO:0000259" key="1">
    <source>
        <dbReference type="Pfam" id="PF00534"/>
    </source>
</evidence>
<dbReference type="Proteomes" id="UP001523230">
    <property type="component" value="Unassembled WGS sequence"/>
</dbReference>
<accession>A0ABD4TDS3</accession>
<name>A0ABD4TDS3_9EURY</name>
<sequence length="356" mass="39879">MKIAIVHDYFGAIGGGERVVLTLAKILNADVITTDTDAAAKLDNGVRVTSLGSTVKLPPFKQISATWKFASADFSDDYDFFIFTGNWSHHAARRHHPNLWYCYTPVRAFYDLYGTFLSRQGFVSRQAFRAWVAFSRRQDQRSVSRVDRVVTISENVRQRICTCYGRDAEVVYPPVDVSRYRCEGYGDFWLSVNRLYPEKRIELQIEAFRSMPDERLVIVGGYAAGDHAGRYAARLMEDLPENVEIRGEVSEEELIDLYARCRGHVCTALDEDFGLTPVEAMAAGKPVVAVNEGGFCETVTAETGMLVDADPGRIASAVLAVSADPERYREACLARARLFDLSVFADRIRRVVNDGV</sequence>
<dbReference type="PANTHER" id="PTHR12526">
    <property type="entry name" value="GLYCOSYLTRANSFERASE"/>
    <property type="match status" value="1"/>
</dbReference>
<dbReference type="InterPro" id="IPR001296">
    <property type="entry name" value="Glyco_trans_1"/>
</dbReference>